<dbReference type="EMBL" id="ML769666">
    <property type="protein sequence ID" value="KAE9390204.1"/>
    <property type="molecule type" value="Genomic_DNA"/>
</dbReference>
<sequence>MSTNLYQKRVVALSESALHKNSSIQSQLDDLVKSLQELSATADLAGVEGAYSLANHCTTLAEYMGDSIHTVNKKLFAIRMLAFIANTQTEFQANFSNDQLILEVLTSITTESCNIGVQAGGYEQDMGAHVENTDCAAYNRAHDDEAGFGGYLVRQSSTFVKITGILGAVTCSGTDSLLAYTEGAEQDSDDDSDKLTWAIPISFSVSYVRSSAIPTD</sequence>
<name>A0A6A4GYP9_9AGAR</name>
<dbReference type="AlphaFoldDB" id="A0A6A4GYP9"/>
<keyword evidence="2" id="KW-1185">Reference proteome</keyword>
<accession>A0A6A4GYP9</accession>
<dbReference type="Proteomes" id="UP000799118">
    <property type="component" value="Unassembled WGS sequence"/>
</dbReference>
<evidence type="ECO:0000313" key="2">
    <source>
        <dbReference type="Proteomes" id="UP000799118"/>
    </source>
</evidence>
<evidence type="ECO:0000313" key="1">
    <source>
        <dbReference type="EMBL" id="KAE9390204.1"/>
    </source>
</evidence>
<reference evidence="1" key="1">
    <citation type="journal article" date="2019" name="Environ. Microbiol.">
        <title>Fungal ecological strategies reflected in gene transcription - a case study of two litter decomposers.</title>
        <authorList>
            <person name="Barbi F."/>
            <person name="Kohler A."/>
            <person name="Barry K."/>
            <person name="Baskaran P."/>
            <person name="Daum C."/>
            <person name="Fauchery L."/>
            <person name="Ihrmark K."/>
            <person name="Kuo A."/>
            <person name="LaButti K."/>
            <person name="Lipzen A."/>
            <person name="Morin E."/>
            <person name="Grigoriev I.V."/>
            <person name="Henrissat B."/>
            <person name="Lindahl B."/>
            <person name="Martin F."/>
        </authorList>
    </citation>
    <scope>NUCLEOTIDE SEQUENCE</scope>
    <source>
        <strain evidence="1">JB14</strain>
    </source>
</reference>
<organism evidence="1 2">
    <name type="scientific">Gymnopus androsaceus JB14</name>
    <dbReference type="NCBI Taxonomy" id="1447944"/>
    <lineage>
        <taxon>Eukaryota</taxon>
        <taxon>Fungi</taxon>
        <taxon>Dikarya</taxon>
        <taxon>Basidiomycota</taxon>
        <taxon>Agaricomycotina</taxon>
        <taxon>Agaricomycetes</taxon>
        <taxon>Agaricomycetidae</taxon>
        <taxon>Agaricales</taxon>
        <taxon>Marasmiineae</taxon>
        <taxon>Omphalotaceae</taxon>
        <taxon>Gymnopus</taxon>
    </lineage>
</organism>
<protein>
    <submittedName>
        <fullName evidence="1">Uncharacterized protein</fullName>
    </submittedName>
</protein>
<gene>
    <name evidence="1" type="ORF">BT96DRAFT_946293</name>
</gene>
<proteinExistence type="predicted"/>